<evidence type="ECO:0000313" key="6">
    <source>
        <dbReference type="EMBL" id="UOQ95631.1"/>
    </source>
</evidence>
<evidence type="ECO:0000259" key="5">
    <source>
        <dbReference type="PROSITE" id="PS50932"/>
    </source>
</evidence>
<name>A0ABY4H604_9BACI</name>
<dbReference type="PANTHER" id="PTHR30146:SF148">
    <property type="entry name" value="HTH-TYPE TRANSCRIPTIONAL REPRESSOR PURR-RELATED"/>
    <property type="match status" value="1"/>
</dbReference>
<dbReference type="InterPro" id="IPR010982">
    <property type="entry name" value="Lambda_DNA-bd_dom_sf"/>
</dbReference>
<dbReference type="Proteomes" id="UP000831880">
    <property type="component" value="Chromosome"/>
</dbReference>
<accession>A0ABY4H604</accession>
<dbReference type="Gene3D" id="1.10.260.40">
    <property type="entry name" value="lambda repressor-like DNA-binding domains"/>
    <property type="match status" value="1"/>
</dbReference>
<evidence type="ECO:0000256" key="3">
    <source>
        <dbReference type="ARBA" id="ARBA00023125"/>
    </source>
</evidence>
<sequence>MKKPTISDVAEHAHVSKSTVSQFLNERFDYMREETRERIEKSIAELNYQPNVVARSLKLKSTATIGVIVANILHSFSTQVVRAIEDKLNDNNFSTIICNADDDPIKEKRYIETLLAKQVDGLIIFPTSGNIAVYQRLVDANYPIVFVDRCVSGLSVDTVKLENHEAAGLAVEHLVMNGYEDIAIMTTSLDGDITPRVERVDGYKCALERFQKPVQEEYIKGKDRKFLKQELAELFSLPKPPQAIISGNDLTLMEILEYATENGIKIGTDIGLVTIDEVAFAQVYHPSLTTVSQPTFEMGEKAADLLLNKFNSEKSIKSQIYNFTPSLIVRDSSKEVGVSHE</sequence>
<keyword evidence="2" id="KW-0805">Transcription regulation</keyword>
<evidence type="ECO:0000256" key="1">
    <source>
        <dbReference type="ARBA" id="ARBA00022491"/>
    </source>
</evidence>
<organism evidence="6 7">
    <name type="scientific">Halobacillus shinanisalinarum</name>
    <dbReference type="NCBI Taxonomy" id="2932258"/>
    <lineage>
        <taxon>Bacteria</taxon>
        <taxon>Bacillati</taxon>
        <taxon>Bacillota</taxon>
        <taxon>Bacilli</taxon>
        <taxon>Bacillales</taxon>
        <taxon>Bacillaceae</taxon>
        <taxon>Halobacillus</taxon>
    </lineage>
</organism>
<reference evidence="6 7" key="1">
    <citation type="submission" date="2022-04" db="EMBL/GenBank/DDBJ databases">
        <title>Halobacillus sp. isolated from saltern.</title>
        <authorList>
            <person name="Won M."/>
            <person name="Lee C.-M."/>
            <person name="Woen H.-Y."/>
            <person name="Kwon S.-W."/>
        </authorList>
    </citation>
    <scope>NUCLEOTIDE SEQUENCE [LARGE SCALE GENOMIC DNA]</scope>
    <source>
        <strain evidence="6 7">SSTM10-2</strain>
    </source>
</reference>
<dbReference type="SMART" id="SM00354">
    <property type="entry name" value="HTH_LACI"/>
    <property type="match status" value="1"/>
</dbReference>
<keyword evidence="1" id="KW-0678">Repressor</keyword>
<keyword evidence="4" id="KW-0804">Transcription</keyword>
<evidence type="ECO:0000313" key="7">
    <source>
        <dbReference type="Proteomes" id="UP000831880"/>
    </source>
</evidence>
<evidence type="ECO:0000256" key="2">
    <source>
        <dbReference type="ARBA" id="ARBA00023015"/>
    </source>
</evidence>
<gene>
    <name evidence="6" type="ORF">MUO14_07130</name>
</gene>
<dbReference type="RefSeq" id="WP_244755502.1">
    <property type="nucleotide sequence ID" value="NZ_CP095074.1"/>
</dbReference>
<evidence type="ECO:0000256" key="4">
    <source>
        <dbReference type="ARBA" id="ARBA00023163"/>
    </source>
</evidence>
<dbReference type="SUPFAM" id="SSF53822">
    <property type="entry name" value="Periplasmic binding protein-like I"/>
    <property type="match status" value="1"/>
</dbReference>
<keyword evidence="7" id="KW-1185">Reference proteome</keyword>
<dbReference type="InterPro" id="IPR028082">
    <property type="entry name" value="Peripla_BP_I"/>
</dbReference>
<dbReference type="Pfam" id="PF00532">
    <property type="entry name" value="Peripla_BP_1"/>
    <property type="match status" value="1"/>
</dbReference>
<dbReference type="Gene3D" id="3.40.50.2300">
    <property type="match status" value="2"/>
</dbReference>
<dbReference type="InterPro" id="IPR000843">
    <property type="entry name" value="HTH_LacI"/>
</dbReference>
<keyword evidence="3" id="KW-0238">DNA-binding</keyword>
<dbReference type="Pfam" id="PF00356">
    <property type="entry name" value="LacI"/>
    <property type="match status" value="1"/>
</dbReference>
<protein>
    <submittedName>
        <fullName evidence="6">Substrate-binding domain-containing protein</fullName>
    </submittedName>
</protein>
<dbReference type="PANTHER" id="PTHR30146">
    <property type="entry name" value="LACI-RELATED TRANSCRIPTIONAL REPRESSOR"/>
    <property type="match status" value="1"/>
</dbReference>
<dbReference type="EMBL" id="CP095074">
    <property type="protein sequence ID" value="UOQ95631.1"/>
    <property type="molecule type" value="Genomic_DNA"/>
</dbReference>
<proteinExistence type="predicted"/>
<dbReference type="CDD" id="cd01392">
    <property type="entry name" value="HTH_LacI"/>
    <property type="match status" value="1"/>
</dbReference>
<dbReference type="PROSITE" id="PS50932">
    <property type="entry name" value="HTH_LACI_2"/>
    <property type="match status" value="1"/>
</dbReference>
<feature type="domain" description="HTH lacI-type" evidence="5">
    <location>
        <begin position="4"/>
        <end position="59"/>
    </location>
</feature>
<dbReference type="CDD" id="cd19977">
    <property type="entry name" value="PBP1_EndR-like"/>
    <property type="match status" value="1"/>
</dbReference>
<dbReference type="InterPro" id="IPR001761">
    <property type="entry name" value="Peripla_BP/Lac1_sug-bd_dom"/>
</dbReference>
<dbReference type="PROSITE" id="PS00356">
    <property type="entry name" value="HTH_LACI_1"/>
    <property type="match status" value="1"/>
</dbReference>
<dbReference type="SUPFAM" id="SSF47413">
    <property type="entry name" value="lambda repressor-like DNA-binding domains"/>
    <property type="match status" value="1"/>
</dbReference>